<name>A0AA88HSM9_ARTSF</name>
<evidence type="ECO:0000256" key="4">
    <source>
        <dbReference type="ARBA" id="ARBA00023054"/>
    </source>
</evidence>
<dbReference type="Pfam" id="PF03126">
    <property type="entry name" value="Plus-3"/>
    <property type="match status" value="1"/>
</dbReference>
<dbReference type="GO" id="GO:0003677">
    <property type="term" value="F:DNA binding"/>
    <property type="evidence" value="ECO:0007669"/>
    <property type="project" value="InterPro"/>
</dbReference>
<evidence type="ECO:0000256" key="2">
    <source>
        <dbReference type="ARBA" id="ARBA00022553"/>
    </source>
</evidence>
<feature type="region of interest" description="Disordered" evidence="9">
    <location>
        <begin position="144"/>
        <end position="302"/>
    </location>
</feature>
<feature type="compositionally biased region" description="Acidic residues" evidence="9">
    <location>
        <begin position="12"/>
        <end position="23"/>
    </location>
</feature>
<feature type="compositionally biased region" description="Basic and acidic residues" evidence="9">
    <location>
        <begin position="37"/>
        <end position="54"/>
    </location>
</feature>
<keyword evidence="7" id="KW-0539">Nucleus</keyword>
<feature type="compositionally biased region" description="Acidic residues" evidence="9">
    <location>
        <begin position="65"/>
        <end position="80"/>
    </location>
</feature>
<dbReference type="PANTHER" id="PTHR13115">
    <property type="entry name" value="RNA POLYMERASE-ASSOCIATED PROTEIN RTF1 HOMOLOG"/>
    <property type="match status" value="1"/>
</dbReference>
<evidence type="ECO:0000256" key="9">
    <source>
        <dbReference type="SAM" id="MobiDB-lite"/>
    </source>
</evidence>
<evidence type="ECO:0000256" key="7">
    <source>
        <dbReference type="ARBA" id="ARBA00023242"/>
    </source>
</evidence>
<dbReference type="EMBL" id="JAVRJZ010000012">
    <property type="protein sequence ID" value="KAK2715025.1"/>
    <property type="molecule type" value="Genomic_DNA"/>
</dbReference>
<proteinExistence type="predicted"/>
<dbReference type="InterPro" id="IPR004343">
    <property type="entry name" value="Plus-3_dom"/>
</dbReference>
<keyword evidence="2" id="KW-0597">Phosphoprotein</keyword>
<dbReference type="Gene3D" id="3.90.70.200">
    <property type="entry name" value="Plus-3 domain"/>
    <property type="match status" value="1"/>
</dbReference>
<comment type="caution">
    <text evidence="11">The sequence shown here is derived from an EMBL/GenBank/DDBJ whole genome shotgun (WGS) entry which is preliminary data.</text>
</comment>
<evidence type="ECO:0000256" key="5">
    <source>
        <dbReference type="ARBA" id="ARBA00023159"/>
    </source>
</evidence>
<feature type="coiled-coil region" evidence="8">
    <location>
        <begin position="476"/>
        <end position="503"/>
    </location>
</feature>
<feature type="region of interest" description="Disordered" evidence="9">
    <location>
        <begin position="1"/>
        <end position="105"/>
    </location>
</feature>
<evidence type="ECO:0000313" key="12">
    <source>
        <dbReference type="Proteomes" id="UP001187531"/>
    </source>
</evidence>
<feature type="compositionally biased region" description="Basic and acidic residues" evidence="9">
    <location>
        <begin position="151"/>
        <end position="179"/>
    </location>
</feature>
<organism evidence="11 12">
    <name type="scientific">Artemia franciscana</name>
    <name type="common">Brine shrimp</name>
    <name type="synonym">Artemia sanfranciscana</name>
    <dbReference type="NCBI Taxonomy" id="6661"/>
    <lineage>
        <taxon>Eukaryota</taxon>
        <taxon>Metazoa</taxon>
        <taxon>Ecdysozoa</taxon>
        <taxon>Arthropoda</taxon>
        <taxon>Crustacea</taxon>
        <taxon>Branchiopoda</taxon>
        <taxon>Anostraca</taxon>
        <taxon>Artemiidae</taxon>
        <taxon>Artemia</taxon>
    </lineage>
</organism>
<evidence type="ECO:0000256" key="8">
    <source>
        <dbReference type="SAM" id="Coils"/>
    </source>
</evidence>
<keyword evidence="3" id="KW-0805">Transcription regulation</keyword>
<dbReference type="PROSITE" id="PS51360">
    <property type="entry name" value="PLUS3"/>
    <property type="match status" value="1"/>
</dbReference>
<dbReference type="Proteomes" id="UP001187531">
    <property type="component" value="Unassembled WGS sequence"/>
</dbReference>
<reference evidence="11" key="1">
    <citation type="submission" date="2023-07" db="EMBL/GenBank/DDBJ databases">
        <title>Chromosome-level genome assembly of Artemia franciscana.</title>
        <authorList>
            <person name="Jo E."/>
        </authorList>
    </citation>
    <scope>NUCLEOTIDE SEQUENCE</scope>
    <source>
        <tissue evidence="11">Whole body</tissue>
    </source>
</reference>
<dbReference type="GO" id="GO:0016593">
    <property type="term" value="C:Cdc73/Paf1 complex"/>
    <property type="evidence" value="ECO:0007669"/>
    <property type="project" value="TreeGrafter"/>
</dbReference>
<dbReference type="SUPFAM" id="SSF159042">
    <property type="entry name" value="Plus3-like"/>
    <property type="match status" value="1"/>
</dbReference>
<feature type="compositionally biased region" description="Basic and acidic residues" evidence="9">
    <location>
        <begin position="196"/>
        <end position="251"/>
    </location>
</feature>
<dbReference type="InterPro" id="IPR036128">
    <property type="entry name" value="Plus3-like_sf"/>
</dbReference>
<keyword evidence="12" id="KW-1185">Reference proteome</keyword>
<dbReference type="GO" id="GO:1990269">
    <property type="term" value="F:RNA polymerase II C-terminal domain phosphoserine binding"/>
    <property type="evidence" value="ECO:0007669"/>
    <property type="project" value="TreeGrafter"/>
</dbReference>
<keyword evidence="5" id="KW-0010">Activator</keyword>
<feature type="domain" description="Plus3" evidence="10">
    <location>
        <begin position="304"/>
        <end position="435"/>
    </location>
</feature>
<keyword evidence="4 8" id="KW-0175">Coiled coil</keyword>
<accession>A0AA88HSM9</accession>
<evidence type="ECO:0000313" key="11">
    <source>
        <dbReference type="EMBL" id="KAK2715025.1"/>
    </source>
</evidence>
<comment type="subcellular location">
    <subcellularLocation>
        <location evidence="1">Nucleus</location>
        <location evidence="1">Nucleoplasm</location>
    </subcellularLocation>
</comment>
<feature type="compositionally biased region" description="Acidic residues" evidence="9">
    <location>
        <begin position="255"/>
        <end position="268"/>
    </location>
</feature>
<dbReference type="SMART" id="SM00719">
    <property type="entry name" value="Plus3"/>
    <property type="match status" value="1"/>
</dbReference>
<keyword evidence="6" id="KW-0804">Transcription</keyword>
<protein>
    <recommendedName>
        <fullName evidence="10">Plus3 domain-containing protein</fullName>
    </recommendedName>
</protein>
<evidence type="ECO:0000256" key="6">
    <source>
        <dbReference type="ARBA" id="ARBA00023163"/>
    </source>
</evidence>
<gene>
    <name evidence="11" type="ORF">QYM36_009874</name>
</gene>
<evidence type="ECO:0000256" key="1">
    <source>
        <dbReference type="ARBA" id="ARBA00004642"/>
    </source>
</evidence>
<dbReference type="PANTHER" id="PTHR13115:SF8">
    <property type="entry name" value="RNA POLYMERASE-ASSOCIATED PROTEIN RTF1 HOMOLOG"/>
    <property type="match status" value="1"/>
</dbReference>
<dbReference type="AlphaFoldDB" id="A0AA88HSM9"/>
<feature type="compositionally biased region" description="Low complexity" evidence="9">
    <location>
        <begin position="279"/>
        <end position="288"/>
    </location>
</feature>
<evidence type="ECO:0000256" key="3">
    <source>
        <dbReference type="ARBA" id="ARBA00023015"/>
    </source>
</evidence>
<dbReference type="FunFam" id="3.90.70.200:FF:000001">
    <property type="entry name" value="RNA polymerase-associated protein RTF1 homolog"/>
    <property type="match status" value="1"/>
</dbReference>
<evidence type="ECO:0000259" key="10">
    <source>
        <dbReference type="PROSITE" id="PS51360"/>
    </source>
</evidence>
<feature type="compositionally biased region" description="Acidic residues" evidence="9">
    <location>
        <begin position="88"/>
        <end position="105"/>
    </location>
</feature>
<sequence length="652" mass="75269">MKRKSKVYTDSEASEGEESDSDLDSGLLTLSRKKTKLSSDKSSSESESETERETTKRKRIHSESADQEEGEVSDSDQSEDSDSRGSDSGDEEFNDGYDENLMGDEADQVRLAQMTEKEREQELFNRNERREAMRTRFEIEKKLRLAKKQKKSESEKVVIPKDAKERAHERKKTVEENKTKNNKFQAINALKARRNERKERAEEKEKKEKEKERKRAEKKASQEAERQKDNEEERDRESSPESSQRKEKLKASDVWSDDSGSDSEESEDEKPRKAPSIKSSSSEDSSSSDSEDEERAPRHRVQLVDKKEQISKIRLSRHKLEKWVHAPFLEKVACGCFVRIGIGQNSGKSVYRVAEIVGVCETAKIYKLGNTKTNKGMRLRHGSQERVFRLEFVSNQDFTDTEFEKWKETCAAQGVSLPLVEDVDKKYADIQNARNYVFQEEDVAKIIQEKTRFSKNIYNYAAKKAQLIKEREIAQSKGDEEVAERYNKELMELEEKAMELDRARTSTISSISYINEKNRKLNIELAEKAIMEEYRANKGNKVMDPFTRRSTRPSMVTKRVEVTSVITENPFAVKQKEPENKVVEIPKDDVKKVQSKVDDLYLAHNFDIKIDLDVPSIESPMNTITKSVSNAAKEAPRRSLNLEDYKKKRGLL</sequence>